<dbReference type="Gene3D" id="2.60.120.200">
    <property type="match status" value="1"/>
</dbReference>
<accession>A0A6M3J6L1</accession>
<gene>
    <name evidence="1" type="ORF">MM415B00496_0050</name>
</gene>
<organism evidence="1">
    <name type="scientific">viral metagenome</name>
    <dbReference type="NCBI Taxonomy" id="1070528"/>
    <lineage>
        <taxon>unclassified sequences</taxon>
        <taxon>metagenomes</taxon>
        <taxon>organismal metagenomes</taxon>
    </lineage>
</organism>
<reference evidence="1" key="1">
    <citation type="submission" date="2020-03" db="EMBL/GenBank/DDBJ databases">
        <title>The deep terrestrial virosphere.</title>
        <authorList>
            <person name="Holmfeldt K."/>
            <person name="Nilsson E."/>
            <person name="Simone D."/>
            <person name="Lopez-Fernandez M."/>
            <person name="Wu X."/>
            <person name="de Brujin I."/>
            <person name="Lundin D."/>
            <person name="Andersson A."/>
            <person name="Bertilsson S."/>
            <person name="Dopson M."/>
        </authorList>
    </citation>
    <scope>NUCLEOTIDE SEQUENCE</scope>
    <source>
        <strain evidence="1">MM415B00496</strain>
    </source>
</reference>
<proteinExistence type="predicted"/>
<protein>
    <submittedName>
        <fullName evidence="1">Uncharacterized protein</fullName>
    </submittedName>
</protein>
<dbReference type="AlphaFoldDB" id="A0A6M3J6L1"/>
<dbReference type="EMBL" id="MT141520">
    <property type="protein sequence ID" value="QJA64492.1"/>
    <property type="molecule type" value="Genomic_DNA"/>
</dbReference>
<name>A0A6M3J6L1_9ZZZZ</name>
<sequence length="223" mass="24156">MVIFTDGQVGTTMETSSDLSAWTGKTVYGTGVNSVITDWYHHGANCYKTDSPDENNFASIYKTIANTLITFSRFYFRADALPDNSTVPIAYFDCGGGVRYFLKISGSGRKLQIVSTIMATKTSATGISLDTDYCIEVLVDGTDDNGTLTVWLNGAELADISTTGFDGYGVGMQQFHIGVPDTARNFLAQVTLYFDCIIINTEYNGPEVSGIPASLKWIPHAAV</sequence>
<evidence type="ECO:0000313" key="1">
    <source>
        <dbReference type="EMBL" id="QJA64492.1"/>
    </source>
</evidence>